<name>L5K7H1_PTEAL</name>
<proteinExistence type="predicted"/>
<reference evidence="2" key="1">
    <citation type="journal article" date="2013" name="Science">
        <title>Comparative analysis of bat genomes provides insight into the evolution of flight and immunity.</title>
        <authorList>
            <person name="Zhang G."/>
            <person name="Cowled C."/>
            <person name="Shi Z."/>
            <person name="Huang Z."/>
            <person name="Bishop-Lilly K.A."/>
            <person name="Fang X."/>
            <person name="Wynne J.W."/>
            <person name="Xiong Z."/>
            <person name="Baker M.L."/>
            <person name="Zhao W."/>
            <person name="Tachedjian M."/>
            <person name="Zhu Y."/>
            <person name="Zhou P."/>
            <person name="Jiang X."/>
            <person name="Ng J."/>
            <person name="Yang L."/>
            <person name="Wu L."/>
            <person name="Xiao J."/>
            <person name="Feng Y."/>
            <person name="Chen Y."/>
            <person name="Sun X."/>
            <person name="Zhang Y."/>
            <person name="Marsh G.A."/>
            <person name="Crameri G."/>
            <person name="Broder C.C."/>
            <person name="Frey K.G."/>
            <person name="Wang L.F."/>
            <person name="Wang J."/>
        </authorList>
    </citation>
    <scope>NUCLEOTIDE SEQUENCE [LARGE SCALE GENOMIC DNA]</scope>
</reference>
<protein>
    <submittedName>
        <fullName evidence="1">Uncharacterized protein</fullName>
    </submittedName>
</protein>
<sequence length="98" mass="10679">MLTVGFSLHRGRLSFCVLASSGVTVKNKSVLPSLCLAWFPGTQPSRKSTFMLRHHRTLGSSLTSGTTEQPLQCAQLQKAGSERVLPEARRAARWPSGI</sequence>
<dbReference type="AlphaFoldDB" id="L5K7H1"/>
<dbReference type="Proteomes" id="UP000010552">
    <property type="component" value="Unassembled WGS sequence"/>
</dbReference>
<organism evidence="1 2">
    <name type="scientific">Pteropus alecto</name>
    <name type="common">Black flying fox</name>
    <dbReference type="NCBI Taxonomy" id="9402"/>
    <lineage>
        <taxon>Eukaryota</taxon>
        <taxon>Metazoa</taxon>
        <taxon>Chordata</taxon>
        <taxon>Craniata</taxon>
        <taxon>Vertebrata</taxon>
        <taxon>Euteleostomi</taxon>
        <taxon>Mammalia</taxon>
        <taxon>Eutheria</taxon>
        <taxon>Laurasiatheria</taxon>
        <taxon>Chiroptera</taxon>
        <taxon>Yinpterochiroptera</taxon>
        <taxon>Pteropodoidea</taxon>
        <taxon>Pteropodidae</taxon>
        <taxon>Pteropodinae</taxon>
        <taxon>Pteropus</taxon>
    </lineage>
</organism>
<accession>L5K7H1</accession>
<dbReference type="InParanoid" id="L5K7H1"/>
<evidence type="ECO:0000313" key="1">
    <source>
        <dbReference type="EMBL" id="ELK07317.1"/>
    </source>
</evidence>
<dbReference type="EMBL" id="KB030979">
    <property type="protein sequence ID" value="ELK07317.1"/>
    <property type="molecule type" value="Genomic_DNA"/>
</dbReference>
<keyword evidence="2" id="KW-1185">Reference proteome</keyword>
<gene>
    <name evidence="1" type="ORF">PAL_GLEAN10012588</name>
</gene>
<evidence type="ECO:0000313" key="2">
    <source>
        <dbReference type="Proteomes" id="UP000010552"/>
    </source>
</evidence>